<dbReference type="RefSeq" id="WP_102846580.1">
    <property type="nucleotide sequence ID" value="NZ_JAMOIG010000005.1"/>
</dbReference>
<dbReference type="EMBL" id="POUW01000003">
    <property type="protein sequence ID" value="PNG06010.1"/>
    <property type="molecule type" value="Genomic_DNA"/>
</dbReference>
<evidence type="ECO:0000313" key="10">
    <source>
        <dbReference type="Proteomes" id="UP000235897"/>
    </source>
</evidence>
<dbReference type="PANTHER" id="PTHR30203">
    <property type="entry name" value="OUTER MEMBRANE CATION EFFLUX PROTEIN"/>
    <property type="match status" value="1"/>
</dbReference>
<proteinExistence type="inferred from homology"/>
<protein>
    <submittedName>
        <fullName evidence="9">RND transporter</fullName>
    </submittedName>
</protein>
<comment type="similarity">
    <text evidence="1 7">Belongs to the outer membrane factor (OMF) (TC 1.B.17) family.</text>
</comment>
<keyword evidence="5" id="KW-0998">Cell outer membrane</keyword>
<reference evidence="9 10" key="1">
    <citation type="submission" date="2018-01" db="EMBL/GenBank/DDBJ databases">
        <title>Denitrification phenotypes of diverse strains of Pseudomonas stutzeri.</title>
        <authorList>
            <person name="Milligan D.A."/>
            <person name="Bergaust L."/>
            <person name="Bakken L.R."/>
            <person name="Frostegard A."/>
        </authorList>
    </citation>
    <scope>NUCLEOTIDE SEQUENCE [LARGE SCALE GENOMIC DNA]</scope>
    <source>
        <strain evidence="9 10">28a3</strain>
    </source>
</reference>
<dbReference type="InterPro" id="IPR010131">
    <property type="entry name" value="MdtP/NodT-like"/>
</dbReference>
<dbReference type="Gene3D" id="1.20.1600.10">
    <property type="entry name" value="Outer membrane efflux proteins (OEP)"/>
    <property type="match status" value="1"/>
</dbReference>
<gene>
    <name evidence="9" type="ORF">CXL00_09280</name>
</gene>
<keyword evidence="8" id="KW-0175">Coiled coil</keyword>
<dbReference type="NCBIfam" id="TIGR01845">
    <property type="entry name" value="outer_NodT"/>
    <property type="match status" value="1"/>
</dbReference>
<keyword evidence="2 7" id="KW-1134">Transmembrane beta strand</keyword>
<feature type="coiled-coil region" evidence="8">
    <location>
        <begin position="231"/>
        <end position="265"/>
    </location>
</feature>
<accession>A0A2N8SU46</accession>
<dbReference type="Gene3D" id="2.20.200.10">
    <property type="entry name" value="Outer membrane efflux proteins (OEP)"/>
    <property type="match status" value="1"/>
</dbReference>
<organism evidence="9 10">
    <name type="scientific">Stutzerimonas stutzeri</name>
    <name type="common">Pseudomonas stutzeri</name>
    <dbReference type="NCBI Taxonomy" id="316"/>
    <lineage>
        <taxon>Bacteria</taxon>
        <taxon>Pseudomonadati</taxon>
        <taxon>Pseudomonadota</taxon>
        <taxon>Gammaproteobacteria</taxon>
        <taxon>Pseudomonadales</taxon>
        <taxon>Pseudomonadaceae</taxon>
        <taxon>Stutzerimonas</taxon>
    </lineage>
</organism>
<feature type="coiled-coil region" evidence="8">
    <location>
        <begin position="386"/>
        <end position="423"/>
    </location>
</feature>
<dbReference type="GO" id="GO:0009279">
    <property type="term" value="C:cell outer membrane"/>
    <property type="evidence" value="ECO:0007669"/>
    <property type="project" value="UniProtKB-SubCell"/>
</dbReference>
<evidence type="ECO:0000256" key="2">
    <source>
        <dbReference type="ARBA" id="ARBA00022452"/>
    </source>
</evidence>
<evidence type="ECO:0000256" key="3">
    <source>
        <dbReference type="ARBA" id="ARBA00022692"/>
    </source>
</evidence>
<dbReference type="SUPFAM" id="SSF56954">
    <property type="entry name" value="Outer membrane efflux proteins (OEP)"/>
    <property type="match status" value="1"/>
</dbReference>
<name>A0A2N8SU46_STUST</name>
<evidence type="ECO:0000256" key="1">
    <source>
        <dbReference type="ARBA" id="ARBA00007613"/>
    </source>
</evidence>
<dbReference type="Pfam" id="PF02321">
    <property type="entry name" value="OEP"/>
    <property type="match status" value="2"/>
</dbReference>
<evidence type="ECO:0000256" key="6">
    <source>
        <dbReference type="ARBA" id="ARBA00023288"/>
    </source>
</evidence>
<dbReference type="AlphaFoldDB" id="A0A2N8SU46"/>
<keyword evidence="3 7" id="KW-0812">Transmembrane</keyword>
<sequence length="498" mass="54228">MPGRLPQSRLAWTMALALTLGACSSVPERPAPDVPDAWFHAVRQQPADTRALADWWRQFDDPVLTRLIRQALEQNRDVRQAMLRVDTARAQLRQARAGLFPTFDVPGSASRQWIENDREQNPNSPIGQFVPDDDVITFDNWELVLQASWELDIFGATRARTDSARQQIRSARAQAIAARLAVASNTAQGYLQLRALEGQHKLLVEGIGVAAELERIAGKLFEAGEVTRLDVEASAAERASLQAQRDELQINLAEARLALDTLLAEPPGTVERQLEASAQVPLAERPIPPGQPLDLLRRRPDLIAAAAQLQAAQLQSLAARRDLFPTLALQAAVGRSGLALGDAFSSASNFARLGATFGLPFLDYRRRGAAIDLADVQGDSAYLGFEQSLAEALEEVERSLVRIEGQQRRLNALRDTLAHRERAYALAQTSYRLGEANLNEVLDAQRGSLQARQQALQGRTALATAQVALFVALGGGWEMDPQAVEDADAGTGTGTAAK</sequence>
<dbReference type="InterPro" id="IPR003423">
    <property type="entry name" value="OMP_efflux"/>
</dbReference>
<dbReference type="PROSITE" id="PS51257">
    <property type="entry name" value="PROKAR_LIPOPROTEIN"/>
    <property type="match status" value="1"/>
</dbReference>
<evidence type="ECO:0000256" key="5">
    <source>
        <dbReference type="ARBA" id="ARBA00023237"/>
    </source>
</evidence>
<keyword evidence="6 7" id="KW-0449">Lipoprotein</keyword>
<comment type="subcellular location">
    <subcellularLocation>
        <location evidence="7">Cell outer membrane</location>
        <topology evidence="7">Lipid-anchor</topology>
    </subcellularLocation>
</comment>
<evidence type="ECO:0000256" key="4">
    <source>
        <dbReference type="ARBA" id="ARBA00023139"/>
    </source>
</evidence>
<comment type="caution">
    <text evidence="9">The sequence shown here is derived from an EMBL/GenBank/DDBJ whole genome shotgun (WGS) entry which is preliminary data.</text>
</comment>
<evidence type="ECO:0000313" key="9">
    <source>
        <dbReference type="EMBL" id="PNG06010.1"/>
    </source>
</evidence>
<dbReference type="OrthoDB" id="9770517at2"/>
<dbReference type="GO" id="GO:0015562">
    <property type="term" value="F:efflux transmembrane transporter activity"/>
    <property type="evidence" value="ECO:0007669"/>
    <property type="project" value="InterPro"/>
</dbReference>
<evidence type="ECO:0000256" key="8">
    <source>
        <dbReference type="SAM" id="Coils"/>
    </source>
</evidence>
<evidence type="ECO:0000256" key="7">
    <source>
        <dbReference type="RuleBase" id="RU362097"/>
    </source>
</evidence>
<keyword evidence="7" id="KW-0472">Membrane</keyword>
<keyword evidence="4 7" id="KW-0564">Palmitate</keyword>
<dbReference type="Proteomes" id="UP000235897">
    <property type="component" value="Unassembled WGS sequence"/>
</dbReference>